<feature type="transmembrane region" description="Helical" evidence="8">
    <location>
        <begin position="93"/>
        <end position="115"/>
    </location>
</feature>
<keyword evidence="3 8" id="KW-0813">Transport</keyword>
<proteinExistence type="inferred from homology"/>
<dbReference type="GO" id="GO:0005886">
    <property type="term" value="C:plasma membrane"/>
    <property type="evidence" value="ECO:0007669"/>
    <property type="project" value="UniProtKB-SubCell"/>
</dbReference>
<dbReference type="SUPFAM" id="SSF161098">
    <property type="entry name" value="MetI-like"/>
    <property type="match status" value="1"/>
</dbReference>
<accession>A0A2W2C7E6</accession>
<reference evidence="11" key="1">
    <citation type="submission" date="2018-06" db="EMBL/GenBank/DDBJ databases">
        <title>Aestuariibacter litoralis strain KCTC 52945T.</title>
        <authorList>
            <person name="Li X."/>
            <person name="Salam N."/>
            <person name="Li J.-L."/>
            <person name="Chen Y.-M."/>
            <person name="Yang Z.-W."/>
            <person name="Zhang L.-Y."/>
            <person name="Han M.-X."/>
            <person name="Xiao M."/>
            <person name="Li W.-J."/>
        </authorList>
    </citation>
    <scope>NUCLEOTIDE SEQUENCE [LARGE SCALE GENOMIC DNA]</scope>
    <source>
        <strain evidence="11">KCTC 52945</strain>
    </source>
</reference>
<organism evidence="10 11">
    <name type="scientific">Aestuariivirga litoralis</name>
    <dbReference type="NCBI Taxonomy" id="2650924"/>
    <lineage>
        <taxon>Bacteria</taxon>
        <taxon>Pseudomonadati</taxon>
        <taxon>Pseudomonadota</taxon>
        <taxon>Alphaproteobacteria</taxon>
        <taxon>Hyphomicrobiales</taxon>
        <taxon>Aestuariivirgaceae</taxon>
        <taxon>Aestuariivirga</taxon>
    </lineage>
</organism>
<feature type="transmembrane region" description="Helical" evidence="8">
    <location>
        <begin position="209"/>
        <end position="227"/>
    </location>
</feature>
<evidence type="ECO:0000256" key="1">
    <source>
        <dbReference type="ARBA" id="ARBA00004651"/>
    </source>
</evidence>
<keyword evidence="4" id="KW-1003">Cell membrane</keyword>
<dbReference type="PROSITE" id="PS50928">
    <property type="entry name" value="ABC_TM1"/>
    <property type="match status" value="1"/>
</dbReference>
<dbReference type="InterPro" id="IPR035906">
    <property type="entry name" value="MetI-like_sf"/>
</dbReference>
<feature type="transmembrane region" description="Helical" evidence="8">
    <location>
        <begin position="184"/>
        <end position="203"/>
    </location>
</feature>
<evidence type="ECO:0000256" key="6">
    <source>
        <dbReference type="ARBA" id="ARBA00022989"/>
    </source>
</evidence>
<feature type="domain" description="ABC transmembrane type-1" evidence="9">
    <location>
        <begin position="55"/>
        <end position="255"/>
    </location>
</feature>
<feature type="transmembrane region" description="Helical" evidence="8">
    <location>
        <begin position="7"/>
        <end position="25"/>
    </location>
</feature>
<feature type="transmembrane region" description="Helical" evidence="8">
    <location>
        <begin position="239"/>
        <end position="259"/>
    </location>
</feature>
<evidence type="ECO:0000256" key="3">
    <source>
        <dbReference type="ARBA" id="ARBA00022448"/>
    </source>
</evidence>
<gene>
    <name evidence="10" type="ORF">DK847_15910</name>
</gene>
<comment type="subcellular location">
    <subcellularLocation>
        <location evidence="1 8">Cell membrane</location>
        <topology evidence="1 8">Multi-pass membrane protein</topology>
    </subcellularLocation>
</comment>
<comment type="similarity">
    <text evidence="2">Belongs to the binding-protein-dependent transport system permease family. CysTW subfamily.</text>
</comment>
<evidence type="ECO:0000259" key="9">
    <source>
        <dbReference type="PROSITE" id="PS50928"/>
    </source>
</evidence>
<dbReference type="Gene3D" id="1.10.3720.10">
    <property type="entry name" value="MetI-like"/>
    <property type="match status" value="1"/>
</dbReference>
<evidence type="ECO:0000256" key="4">
    <source>
        <dbReference type="ARBA" id="ARBA00022475"/>
    </source>
</evidence>
<dbReference type="Pfam" id="PF00528">
    <property type="entry name" value="BPD_transp_1"/>
    <property type="match status" value="1"/>
</dbReference>
<dbReference type="InterPro" id="IPR000515">
    <property type="entry name" value="MetI-like"/>
</dbReference>
<dbReference type="AlphaFoldDB" id="A0A2W2C7E6"/>
<evidence type="ECO:0000256" key="7">
    <source>
        <dbReference type="ARBA" id="ARBA00023136"/>
    </source>
</evidence>
<dbReference type="CDD" id="cd06261">
    <property type="entry name" value="TM_PBP2"/>
    <property type="match status" value="1"/>
</dbReference>
<evidence type="ECO:0000256" key="8">
    <source>
        <dbReference type="RuleBase" id="RU363032"/>
    </source>
</evidence>
<dbReference type="GO" id="GO:0055085">
    <property type="term" value="P:transmembrane transport"/>
    <property type="evidence" value="ECO:0007669"/>
    <property type="project" value="InterPro"/>
</dbReference>
<dbReference type="Proteomes" id="UP000248795">
    <property type="component" value="Unassembled WGS sequence"/>
</dbReference>
<dbReference type="EMBL" id="QKVK01000007">
    <property type="protein sequence ID" value="PZF76113.1"/>
    <property type="molecule type" value="Genomic_DNA"/>
</dbReference>
<keyword evidence="6 8" id="KW-1133">Transmembrane helix</keyword>
<feature type="transmembrane region" description="Helical" evidence="8">
    <location>
        <begin position="59"/>
        <end position="81"/>
    </location>
</feature>
<sequence>MLRAYAICIYIFLYLPISLIVFFSFNAGKYAMSWEGFSLFWYGKAFSNPLIMGALKTSVIIALSTAVLSAIIGTLTALGLERVRGWLRVTFDALIYIAIMVPGIVIGISTLIAFVSLFDVVNPSLASMGIKLQMGTWAVIAAHVLFNIAVVALLVRARLQGMDRSLVDASEDLYATPLGTFRQVVLPLLAPSILAGFLLSFTFSFEDFIIAYFVSGPDTTLPIYIFSSIRRGVTPEINAVGSVVLLTSFVLLIIAQAVLRRGERTTPP</sequence>
<dbReference type="RefSeq" id="WP_111199499.1">
    <property type="nucleotide sequence ID" value="NZ_QKVK01000007.1"/>
</dbReference>
<evidence type="ECO:0000256" key="2">
    <source>
        <dbReference type="ARBA" id="ARBA00007069"/>
    </source>
</evidence>
<dbReference type="PANTHER" id="PTHR43848:SF2">
    <property type="entry name" value="PUTRESCINE TRANSPORT SYSTEM PERMEASE PROTEIN POTI"/>
    <property type="match status" value="1"/>
</dbReference>
<evidence type="ECO:0000256" key="5">
    <source>
        <dbReference type="ARBA" id="ARBA00022692"/>
    </source>
</evidence>
<evidence type="ECO:0000313" key="11">
    <source>
        <dbReference type="Proteomes" id="UP000248795"/>
    </source>
</evidence>
<dbReference type="InterPro" id="IPR051789">
    <property type="entry name" value="Bact_Polyamine_Transport"/>
</dbReference>
<dbReference type="PANTHER" id="PTHR43848">
    <property type="entry name" value="PUTRESCINE TRANSPORT SYSTEM PERMEASE PROTEIN POTI"/>
    <property type="match status" value="1"/>
</dbReference>
<feature type="transmembrane region" description="Helical" evidence="8">
    <location>
        <begin position="135"/>
        <end position="155"/>
    </location>
</feature>
<evidence type="ECO:0000313" key="10">
    <source>
        <dbReference type="EMBL" id="PZF76113.1"/>
    </source>
</evidence>
<protein>
    <submittedName>
        <fullName evidence="10">ABC transporter permease</fullName>
    </submittedName>
</protein>
<comment type="caution">
    <text evidence="10">The sequence shown here is derived from an EMBL/GenBank/DDBJ whole genome shotgun (WGS) entry which is preliminary data.</text>
</comment>
<keyword evidence="7 8" id="KW-0472">Membrane</keyword>
<name>A0A2W2C7E6_9HYPH</name>
<keyword evidence="5 8" id="KW-0812">Transmembrane</keyword>
<keyword evidence="11" id="KW-1185">Reference proteome</keyword>